<name>A0AAU7U5L8_9DEIO</name>
<evidence type="ECO:0000256" key="2">
    <source>
        <dbReference type="ARBA" id="ARBA00022448"/>
    </source>
</evidence>
<proteinExistence type="predicted"/>
<keyword evidence="3" id="KW-1003">Cell membrane</keyword>
<feature type="transmembrane region" description="Helical" evidence="7">
    <location>
        <begin position="353"/>
        <end position="374"/>
    </location>
</feature>
<dbReference type="GO" id="GO:0022857">
    <property type="term" value="F:transmembrane transporter activity"/>
    <property type="evidence" value="ECO:0007669"/>
    <property type="project" value="InterPro"/>
</dbReference>
<feature type="transmembrane region" description="Helical" evidence="7">
    <location>
        <begin position="380"/>
        <end position="401"/>
    </location>
</feature>
<feature type="transmembrane region" description="Helical" evidence="7">
    <location>
        <begin position="227"/>
        <end position="247"/>
    </location>
</feature>
<dbReference type="InterPro" id="IPR020846">
    <property type="entry name" value="MFS_dom"/>
</dbReference>
<evidence type="ECO:0000256" key="7">
    <source>
        <dbReference type="SAM" id="Phobius"/>
    </source>
</evidence>
<dbReference type="RefSeq" id="WP_350241131.1">
    <property type="nucleotide sequence ID" value="NZ_CP158297.1"/>
</dbReference>
<feature type="transmembrane region" description="Helical" evidence="7">
    <location>
        <begin position="79"/>
        <end position="102"/>
    </location>
</feature>
<keyword evidence="2" id="KW-0813">Transport</keyword>
<dbReference type="PANTHER" id="PTHR23513">
    <property type="entry name" value="INTEGRAL MEMBRANE EFFLUX PROTEIN-RELATED"/>
    <property type="match status" value="1"/>
</dbReference>
<evidence type="ECO:0000256" key="5">
    <source>
        <dbReference type="ARBA" id="ARBA00022989"/>
    </source>
</evidence>
<dbReference type="PANTHER" id="PTHR23513:SF6">
    <property type="entry name" value="MAJOR FACILITATOR SUPERFAMILY ASSOCIATED DOMAIN-CONTAINING PROTEIN"/>
    <property type="match status" value="1"/>
</dbReference>
<dbReference type="PROSITE" id="PS50850">
    <property type="entry name" value="MFS"/>
    <property type="match status" value="1"/>
</dbReference>
<dbReference type="InterPro" id="IPR036259">
    <property type="entry name" value="MFS_trans_sf"/>
</dbReference>
<keyword evidence="4 7" id="KW-0812">Transmembrane</keyword>
<feature type="transmembrane region" description="Helical" evidence="7">
    <location>
        <begin position="291"/>
        <end position="313"/>
    </location>
</feature>
<evidence type="ECO:0000259" key="8">
    <source>
        <dbReference type="PROSITE" id="PS50850"/>
    </source>
</evidence>
<feature type="transmembrane region" description="Helical" evidence="7">
    <location>
        <begin position="12"/>
        <end position="37"/>
    </location>
</feature>
<reference evidence="9" key="1">
    <citation type="submission" date="2024-06" db="EMBL/GenBank/DDBJ databases">
        <title>Draft Genome Sequence of Deinococcus sonorensis Type Strain KR-87, a Biofilm Producing Representative of the Genus Deinococcus.</title>
        <authorList>
            <person name="Boren L.S."/>
            <person name="Grosso R.A."/>
            <person name="Hugenberg-Cox A.N."/>
            <person name="Hill J.T.E."/>
            <person name="Albert C.M."/>
            <person name="Tuohy J.M."/>
        </authorList>
    </citation>
    <scope>NUCLEOTIDE SEQUENCE</scope>
    <source>
        <strain evidence="9">KR-87</strain>
        <plasmid evidence="9">pDson01</plasmid>
    </source>
</reference>
<evidence type="ECO:0000313" key="9">
    <source>
        <dbReference type="EMBL" id="XBV83560.1"/>
    </source>
</evidence>
<dbReference type="EMBL" id="CP158297">
    <property type="protein sequence ID" value="XBV83560.1"/>
    <property type="molecule type" value="Genomic_DNA"/>
</dbReference>
<dbReference type="Gene3D" id="1.20.1250.20">
    <property type="entry name" value="MFS general substrate transporter like domains"/>
    <property type="match status" value="1"/>
</dbReference>
<keyword evidence="6 7" id="KW-0472">Membrane</keyword>
<organism evidence="9">
    <name type="scientific">Deinococcus sonorensis KR-87</name>
    <dbReference type="NCBI Taxonomy" id="694439"/>
    <lineage>
        <taxon>Bacteria</taxon>
        <taxon>Thermotogati</taxon>
        <taxon>Deinococcota</taxon>
        <taxon>Deinococci</taxon>
        <taxon>Deinococcales</taxon>
        <taxon>Deinococcaceae</taxon>
        <taxon>Deinococcus</taxon>
    </lineage>
</organism>
<keyword evidence="5 7" id="KW-1133">Transmembrane helix</keyword>
<evidence type="ECO:0000256" key="4">
    <source>
        <dbReference type="ARBA" id="ARBA00022692"/>
    </source>
</evidence>
<gene>
    <name evidence="9" type="ORF">ABOD76_02425</name>
</gene>
<dbReference type="KEGG" id="dsc:ABOD76_02425"/>
<feature type="transmembrane region" description="Helical" evidence="7">
    <location>
        <begin position="161"/>
        <end position="182"/>
    </location>
</feature>
<accession>A0AAU7U5L8</accession>
<dbReference type="Pfam" id="PF05977">
    <property type="entry name" value="MFS_3"/>
    <property type="match status" value="1"/>
</dbReference>
<protein>
    <submittedName>
        <fullName evidence="9">MFS transporter</fullName>
    </submittedName>
</protein>
<dbReference type="GO" id="GO:0005886">
    <property type="term" value="C:plasma membrane"/>
    <property type="evidence" value="ECO:0007669"/>
    <property type="project" value="UniProtKB-SubCell"/>
</dbReference>
<sequence>MSISLLHGPFARVWWAGLISMTGNWMLAAALPAYVYLATGSVLASSLLFFASVAPHVLLGSLAGAVADRVDRVRLMTGLNLLAAVSVLPLLLAAPGLMWPVVLVCVLETLVTLPLGPAENALLPTLVPSTHLPRANALNALNNNVARLLGPALGGLVLARVGLPTVVLLDVASYLAAAALLWPLMRPPASRPAVRIDFTAVRQAGRALVTVSGEGLRLARQVPALRLLLFTTALGGLGEGLFAVLLAPFVTSVLHGGEGAYGLILSAQAVGGLIGAAVMTPLAGRWSPVTLAATGAVGLGVIDALIFTSPLVLTGVWPALLLMVLAGLPASAAGVGWTTLMQRITTDERRGQAFGLSAQVSALSVLAGTGLANVARTPDAILPVISVHAVTLLASGVVVALRRRVLEVPPADVPRAPTERLPG</sequence>
<evidence type="ECO:0000256" key="1">
    <source>
        <dbReference type="ARBA" id="ARBA00004651"/>
    </source>
</evidence>
<dbReference type="InterPro" id="IPR010290">
    <property type="entry name" value="TM_effector"/>
</dbReference>
<geneLocation type="plasmid" evidence="9">
    <name>pDson01</name>
</geneLocation>
<feature type="transmembrane region" description="Helical" evidence="7">
    <location>
        <begin position="259"/>
        <end position="279"/>
    </location>
</feature>
<evidence type="ECO:0000256" key="6">
    <source>
        <dbReference type="ARBA" id="ARBA00023136"/>
    </source>
</evidence>
<feature type="transmembrane region" description="Helical" evidence="7">
    <location>
        <begin position="319"/>
        <end position="341"/>
    </location>
</feature>
<keyword evidence="9" id="KW-0614">Plasmid</keyword>
<comment type="subcellular location">
    <subcellularLocation>
        <location evidence="1">Cell membrane</location>
        <topology evidence="1">Multi-pass membrane protein</topology>
    </subcellularLocation>
</comment>
<feature type="domain" description="Major facilitator superfamily (MFS) profile" evidence="8">
    <location>
        <begin position="224"/>
        <end position="423"/>
    </location>
</feature>
<dbReference type="SUPFAM" id="SSF103473">
    <property type="entry name" value="MFS general substrate transporter"/>
    <property type="match status" value="1"/>
</dbReference>
<feature type="transmembrane region" description="Helical" evidence="7">
    <location>
        <begin position="43"/>
        <end position="67"/>
    </location>
</feature>
<dbReference type="AlphaFoldDB" id="A0AAU7U5L8"/>
<dbReference type="CDD" id="cd06173">
    <property type="entry name" value="MFS_MefA_like"/>
    <property type="match status" value="1"/>
</dbReference>
<evidence type="ECO:0000256" key="3">
    <source>
        <dbReference type="ARBA" id="ARBA00022475"/>
    </source>
</evidence>